<dbReference type="Pfam" id="PF14552">
    <property type="entry name" value="Tautomerase_2"/>
    <property type="match status" value="1"/>
</dbReference>
<evidence type="ECO:0000256" key="1">
    <source>
        <dbReference type="SAM" id="MobiDB-lite"/>
    </source>
</evidence>
<proteinExistence type="predicted"/>
<name>A0A081G4Q9_9GAMM</name>
<sequence>MVACFDVPQADRFQVIEELPAGMLVCDRHYMAPEQRSDDVVIFQITAGRERSDETRARFYARLTEELQSSVGIRPADVMVIITTNRLGEWSFSDGVPANATRQSDATTR</sequence>
<evidence type="ECO:0000313" key="3">
    <source>
        <dbReference type="Proteomes" id="UP000028252"/>
    </source>
</evidence>
<dbReference type="Gene3D" id="3.30.429.10">
    <property type="entry name" value="Macrophage Migration Inhibitory Factor"/>
    <property type="match status" value="1"/>
</dbReference>
<accession>A0A081G4Q9</accession>
<dbReference type="InterPro" id="IPR014347">
    <property type="entry name" value="Tautomerase/MIF_sf"/>
</dbReference>
<comment type="caution">
    <text evidence="2">The sequence shown here is derived from an EMBL/GenBank/DDBJ whole genome shotgun (WGS) entry which is preliminary data.</text>
</comment>
<dbReference type="SUPFAM" id="SSF55331">
    <property type="entry name" value="Tautomerase/MIF"/>
    <property type="match status" value="1"/>
</dbReference>
<keyword evidence="3" id="KW-1185">Reference proteome</keyword>
<dbReference type="PANTHER" id="PTHR38460">
    <property type="entry name" value="TAUTOMERASE YOLI-RELATED"/>
    <property type="match status" value="1"/>
</dbReference>
<protein>
    <submittedName>
        <fullName evidence="2">Putative tautomerase</fullName>
    </submittedName>
</protein>
<dbReference type="AlphaFoldDB" id="A0A081G4Q9"/>
<dbReference type="EMBL" id="JMQN01000004">
    <property type="protein sequence ID" value="KEA65764.1"/>
    <property type="molecule type" value="Genomic_DNA"/>
</dbReference>
<feature type="region of interest" description="Disordered" evidence="1">
    <location>
        <begin position="90"/>
        <end position="109"/>
    </location>
</feature>
<evidence type="ECO:0000313" key="2">
    <source>
        <dbReference type="EMBL" id="KEA65764.1"/>
    </source>
</evidence>
<dbReference type="STRING" id="1232683.ADIMK_0076"/>
<feature type="compositionally biased region" description="Polar residues" evidence="1">
    <location>
        <begin position="100"/>
        <end position="109"/>
    </location>
</feature>
<reference evidence="2 3" key="1">
    <citation type="submission" date="2014-04" db="EMBL/GenBank/DDBJ databases">
        <title>Marinobacterium kochiensis sp. nov., isolated from sediment sample collected from Kochi backwaters in Kerala, India.</title>
        <authorList>
            <person name="Singh A."/>
            <person name="Pinnaka A.K."/>
        </authorList>
    </citation>
    <scope>NUCLEOTIDE SEQUENCE [LARGE SCALE GENOMIC DNA]</scope>
    <source>
        <strain evidence="2 3">AK27</strain>
    </source>
</reference>
<gene>
    <name evidence="2" type="ORF">ADIMK_0076</name>
</gene>
<dbReference type="Proteomes" id="UP000028252">
    <property type="component" value="Unassembled WGS sequence"/>
</dbReference>
<dbReference type="eggNOG" id="COG1942">
    <property type="taxonomic scope" value="Bacteria"/>
</dbReference>
<dbReference type="InterPro" id="IPR037479">
    <property type="entry name" value="Tauto_MSAD"/>
</dbReference>
<organism evidence="2 3">
    <name type="scientific">Marinobacterium lacunae</name>
    <dbReference type="NCBI Taxonomy" id="1232683"/>
    <lineage>
        <taxon>Bacteria</taxon>
        <taxon>Pseudomonadati</taxon>
        <taxon>Pseudomonadota</taxon>
        <taxon>Gammaproteobacteria</taxon>
        <taxon>Oceanospirillales</taxon>
        <taxon>Oceanospirillaceae</taxon>
        <taxon>Marinobacterium</taxon>
    </lineage>
</organism>
<dbReference type="PATRIC" id="fig|1232683.4.peg.76"/>
<dbReference type="PANTHER" id="PTHR38460:SF1">
    <property type="entry name" value="TAUTOMERASE YOLI-RELATED"/>
    <property type="match status" value="1"/>
</dbReference>